<gene>
    <name evidence="2" type="ORF">POM88_052997</name>
</gene>
<protein>
    <submittedName>
        <fullName evidence="2">Uncharacterized protein</fullName>
    </submittedName>
</protein>
<dbReference type="EMBL" id="JAUIZM010000014">
    <property type="protein sequence ID" value="KAK1353159.1"/>
    <property type="molecule type" value="Genomic_DNA"/>
</dbReference>
<accession>A0AAD8GRZ6</accession>
<comment type="caution">
    <text evidence="2">The sequence shown here is derived from an EMBL/GenBank/DDBJ whole genome shotgun (WGS) entry which is preliminary data.</text>
</comment>
<organism evidence="2 3">
    <name type="scientific">Heracleum sosnowskyi</name>
    <dbReference type="NCBI Taxonomy" id="360622"/>
    <lineage>
        <taxon>Eukaryota</taxon>
        <taxon>Viridiplantae</taxon>
        <taxon>Streptophyta</taxon>
        <taxon>Embryophyta</taxon>
        <taxon>Tracheophyta</taxon>
        <taxon>Spermatophyta</taxon>
        <taxon>Magnoliopsida</taxon>
        <taxon>eudicotyledons</taxon>
        <taxon>Gunneridae</taxon>
        <taxon>Pentapetalae</taxon>
        <taxon>asterids</taxon>
        <taxon>campanulids</taxon>
        <taxon>Apiales</taxon>
        <taxon>Apiaceae</taxon>
        <taxon>Apioideae</taxon>
        <taxon>apioid superclade</taxon>
        <taxon>Tordylieae</taxon>
        <taxon>Tordyliinae</taxon>
        <taxon>Heracleum</taxon>
    </lineage>
</organism>
<dbReference type="AlphaFoldDB" id="A0AAD8GRZ6"/>
<evidence type="ECO:0000256" key="1">
    <source>
        <dbReference type="SAM" id="MobiDB-lite"/>
    </source>
</evidence>
<keyword evidence="3" id="KW-1185">Reference proteome</keyword>
<evidence type="ECO:0000313" key="3">
    <source>
        <dbReference type="Proteomes" id="UP001237642"/>
    </source>
</evidence>
<reference evidence="2" key="1">
    <citation type="submission" date="2023-02" db="EMBL/GenBank/DDBJ databases">
        <title>Genome of toxic invasive species Heracleum sosnowskyi carries increased number of genes despite the absence of recent whole-genome duplications.</title>
        <authorList>
            <person name="Schelkunov M."/>
            <person name="Shtratnikova V."/>
            <person name="Makarenko M."/>
            <person name="Klepikova A."/>
            <person name="Omelchenko D."/>
            <person name="Novikova G."/>
            <person name="Obukhova E."/>
            <person name="Bogdanov V."/>
            <person name="Penin A."/>
            <person name="Logacheva M."/>
        </authorList>
    </citation>
    <scope>NUCLEOTIDE SEQUENCE</scope>
    <source>
        <strain evidence="2">Hsosn_3</strain>
        <tissue evidence="2">Leaf</tissue>
    </source>
</reference>
<feature type="region of interest" description="Disordered" evidence="1">
    <location>
        <begin position="1"/>
        <end position="26"/>
    </location>
</feature>
<dbReference type="Proteomes" id="UP001237642">
    <property type="component" value="Unassembled WGS sequence"/>
</dbReference>
<name>A0AAD8GRZ6_9APIA</name>
<reference evidence="2" key="2">
    <citation type="submission" date="2023-05" db="EMBL/GenBank/DDBJ databases">
        <authorList>
            <person name="Schelkunov M.I."/>
        </authorList>
    </citation>
    <scope>NUCLEOTIDE SEQUENCE</scope>
    <source>
        <strain evidence="2">Hsosn_3</strain>
        <tissue evidence="2">Leaf</tissue>
    </source>
</reference>
<evidence type="ECO:0000313" key="2">
    <source>
        <dbReference type="EMBL" id="KAK1353159.1"/>
    </source>
</evidence>
<sequence length="152" mass="16734">MLKPDELDSTLRGETGNEEEPLQQPSFALDHNAGNQLMERPGGIPHPGDRGYIVEVEDGGNSPYKARVFRQGPLHGDHEGLGFSEDQFSCGSCNGLLYLTNPLDHICLWNPAMNRVKDISDFAIRIVDSTGEVSVGFGFDGKTNDYKVVRIK</sequence>
<feature type="compositionally biased region" description="Basic and acidic residues" evidence="1">
    <location>
        <begin position="1"/>
        <end position="11"/>
    </location>
</feature>
<proteinExistence type="predicted"/>